<comment type="caution">
    <text evidence="2">The sequence shown here is derived from an EMBL/GenBank/DDBJ whole genome shotgun (WGS) entry which is preliminary data.</text>
</comment>
<keyword evidence="3" id="KW-1185">Reference proteome</keyword>
<proteinExistence type="predicted"/>
<keyword evidence="1" id="KW-0472">Membrane</keyword>
<dbReference type="EMBL" id="JAJNEC010000007">
    <property type="protein sequence ID" value="MCD2425595.1"/>
    <property type="molecule type" value="Genomic_DNA"/>
</dbReference>
<dbReference type="RefSeq" id="WP_231008130.1">
    <property type="nucleotide sequence ID" value="NZ_JAJNEC010000007.1"/>
</dbReference>
<accession>A0ABS8PX01</accession>
<feature type="transmembrane region" description="Helical" evidence="1">
    <location>
        <begin position="12"/>
        <end position="29"/>
    </location>
</feature>
<evidence type="ECO:0000256" key="1">
    <source>
        <dbReference type="SAM" id="Phobius"/>
    </source>
</evidence>
<sequence length="157" mass="17489">MNKPLPTILKAGMLAGTLDILAAFLHFFLATGKNPLFIFRYIASALLGPMAFSGGPEMYVAGLLLHYLVAFAFTLFFFWLYPRLNILRRNPVATGIFYGLFIWVVMNLIVVPLSRIGTFPNKVSGMLINAAILILAIGIPLAFIARRHYRSKTIQVL</sequence>
<feature type="transmembrane region" description="Helical" evidence="1">
    <location>
        <begin position="92"/>
        <end position="114"/>
    </location>
</feature>
<feature type="transmembrane region" description="Helical" evidence="1">
    <location>
        <begin position="126"/>
        <end position="145"/>
    </location>
</feature>
<reference evidence="2 3" key="1">
    <citation type="submission" date="2021-11" db="EMBL/GenBank/DDBJ databases">
        <title>Genomic of Niabella pedocola.</title>
        <authorList>
            <person name="Wu T."/>
        </authorList>
    </citation>
    <scope>NUCLEOTIDE SEQUENCE [LARGE SCALE GENOMIC DNA]</scope>
    <source>
        <strain evidence="2 3">JCM 31011</strain>
    </source>
</reference>
<evidence type="ECO:0000313" key="2">
    <source>
        <dbReference type="EMBL" id="MCD2425595.1"/>
    </source>
</evidence>
<evidence type="ECO:0000313" key="3">
    <source>
        <dbReference type="Proteomes" id="UP001199816"/>
    </source>
</evidence>
<keyword evidence="1" id="KW-1133">Transmembrane helix</keyword>
<keyword evidence="1" id="KW-0812">Transmembrane</keyword>
<name>A0ABS8PX01_9BACT</name>
<protein>
    <recommendedName>
        <fullName evidence="4">DUF1440 domain-containing protein</fullName>
    </recommendedName>
</protein>
<evidence type="ECO:0008006" key="4">
    <source>
        <dbReference type="Google" id="ProtNLM"/>
    </source>
</evidence>
<feature type="transmembrane region" description="Helical" evidence="1">
    <location>
        <begin position="58"/>
        <end position="80"/>
    </location>
</feature>
<organism evidence="2 3">
    <name type="scientific">Niabella pedocola</name>
    <dbReference type="NCBI Taxonomy" id="1752077"/>
    <lineage>
        <taxon>Bacteria</taxon>
        <taxon>Pseudomonadati</taxon>
        <taxon>Bacteroidota</taxon>
        <taxon>Chitinophagia</taxon>
        <taxon>Chitinophagales</taxon>
        <taxon>Chitinophagaceae</taxon>
        <taxon>Niabella</taxon>
    </lineage>
</organism>
<gene>
    <name evidence="2" type="ORF">LQ567_22620</name>
</gene>
<dbReference type="Proteomes" id="UP001199816">
    <property type="component" value="Unassembled WGS sequence"/>
</dbReference>